<dbReference type="FunFam" id="3.40.630.70:FF:000001">
    <property type="entry name" value="Leucyl/phenylalanyl-tRNA--protein transferase"/>
    <property type="match status" value="1"/>
</dbReference>
<evidence type="ECO:0000256" key="3">
    <source>
        <dbReference type="ARBA" id="ARBA00023315"/>
    </source>
</evidence>
<dbReference type="PANTHER" id="PTHR30098">
    <property type="entry name" value="LEUCYL/PHENYLALANYL-TRNA--PROTEIN TRANSFERASE"/>
    <property type="match status" value="1"/>
</dbReference>
<evidence type="ECO:0000313" key="6">
    <source>
        <dbReference type="Proteomes" id="UP000236895"/>
    </source>
</evidence>
<comment type="catalytic activity">
    <reaction evidence="4">
        <text>L-phenylalanyl-tRNA(Phe) + an N-terminal L-alpha-aminoacyl-[protein] = an N-terminal L-phenylalanyl-L-alpha-aminoacyl-[protein] + tRNA(Phe)</text>
        <dbReference type="Rhea" id="RHEA:43632"/>
        <dbReference type="Rhea" id="RHEA-COMP:9668"/>
        <dbReference type="Rhea" id="RHEA-COMP:9699"/>
        <dbReference type="Rhea" id="RHEA-COMP:10636"/>
        <dbReference type="Rhea" id="RHEA-COMP:10637"/>
        <dbReference type="ChEBI" id="CHEBI:78442"/>
        <dbReference type="ChEBI" id="CHEBI:78531"/>
        <dbReference type="ChEBI" id="CHEBI:78597"/>
        <dbReference type="ChEBI" id="CHEBI:83561"/>
        <dbReference type="EC" id="2.3.2.6"/>
    </reaction>
</comment>
<keyword evidence="2 4" id="KW-0808">Transferase</keyword>
<dbReference type="EC" id="2.3.2.6" evidence="4"/>
<comment type="catalytic activity">
    <reaction evidence="4">
        <text>N-terminal L-arginyl-[protein] + L-leucyl-tRNA(Leu) = N-terminal L-leucyl-L-arginyl-[protein] + tRNA(Leu) + H(+)</text>
        <dbReference type="Rhea" id="RHEA:50416"/>
        <dbReference type="Rhea" id="RHEA-COMP:9613"/>
        <dbReference type="Rhea" id="RHEA-COMP:9622"/>
        <dbReference type="Rhea" id="RHEA-COMP:12672"/>
        <dbReference type="Rhea" id="RHEA-COMP:12673"/>
        <dbReference type="ChEBI" id="CHEBI:15378"/>
        <dbReference type="ChEBI" id="CHEBI:64719"/>
        <dbReference type="ChEBI" id="CHEBI:78442"/>
        <dbReference type="ChEBI" id="CHEBI:78494"/>
        <dbReference type="ChEBI" id="CHEBI:133044"/>
        <dbReference type="EC" id="2.3.2.6"/>
    </reaction>
</comment>
<evidence type="ECO:0000256" key="1">
    <source>
        <dbReference type="ARBA" id="ARBA00022490"/>
    </source>
</evidence>
<keyword evidence="3 4" id="KW-0012">Acyltransferase</keyword>
<dbReference type="PANTHER" id="PTHR30098:SF2">
    <property type="entry name" value="LEUCYL_PHENYLALANYL-TRNA--PROTEIN TRANSFERASE"/>
    <property type="match status" value="1"/>
</dbReference>
<dbReference type="InterPro" id="IPR016181">
    <property type="entry name" value="Acyl_CoA_acyltransferase"/>
</dbReference>
<dbReference type="InterPro" id="IPR042203">
    <property type="entry name" value="Leu/Phe-tRNA_Trfase_C"/>
</dbReference>
<dbReference type="GO" id="GO:0030163">
    <property type="term" value="P:protein catabolic process"/>
    <property type="evidence" value="ECO:0007669"/>
    <property type="project" value="UniProtKB-UniRule"/>
</dbReference>
<dbReference type="Pfam" id="PF03588">
    <property type="entry name" value="Leu_Phe_trans"/>
    <property type="match status" value="1"/>
</dbReference>
<proteinExistence type="inferred from homology"/>
<keyword evidence="1 4" id="KW-0963">Cytoplasm</keyword>
<dbReference type="Gene3D" id="3.40.630.70">
    <property type="entry name" value="Leucyl/phenylalanyl-tRNA-protein transferase, C-terminal domain"/>
    <property type="match status" value="1"/>
</dbReference>
<dbReference type="InterPro" id="IPR004616">
    <property type="entry name" value="Leu/Phe-tRNA_Trfase"/>
</dbReference>
<dbReference type="EMBL" id="PKRU02000031">
    <property type="protein sequence ID" value="RPD36850.1"/>
    <property type="molecule type" value="Genomic_DNA"/>
</dbReference>
<comment type="similarity">
    <text evidence="4">Belongs to the L/F-transferase family.</text>
</comment>
<dbReference type="GO" id="GO:0008914">
    <property type="term" value="F:leucyl-tRNA--protein transferase activity"/>
    <property type="evidence" value="ECO:0007669"/>
    <property type="project" value="UniProtKB-UniRule"/>
</dbReference>
<dbReference type="GO" id="GO:0005737">
    <property type="term" value="C:cytoplasm"/>
    <property type="evidence" value="ECO:0007669"/>
    <property type="project" value="UniProtKB-SubCell"/>
</dbReference>
<dbReference type="NCBIfam" id="TIGR00667">
    <property type="entry name" value="aat"/>
    <property type="match status" value="1"/>
</dbReference>
<evidence type="ECO:0000256" key="2">
    <source>
        <dbReference type="ARBA" id="ARBA00022679"/>
    </source>
</evidence>
<evidence type="ECO:0000313" key="5">
    <source>
        <dbReference type="EMBL" id="RPD36850.1"/>
    </source>
</evidence>
<sequence length="199" mass="22936">MNITPDILIKAYSLGIFPMANSDDSSEIAWIRPIKRGILPLENFHIPKSLKKVIRRGIYDIRINHAFEEVISSCAQKTQDRPNTWINPTIQKLYVDLFHMGYAHSIEAWKEKKLVGGLYGISLGAIFFGESMFSRMDNASKICLTHLVEHLKKRQFLLLDTQFITNHLRQFGTIEISHNKYARILQNALKHSEVSFANH</sequence>
<organism evidence="5 6">
    <name type="scientific">Candidatus Liberibacter solanacearum</name>
    <dbReference type="NCBI Taxonomy" id="556287"/>
    <lineage>
        <taxon>Bacteria</taxon>
        <taxon>Pseudomonadati</taxon>
        <taxon>Pseudomonadota</taxon>
        <taxon>Alphaproteobacteria</taxon>
        <taxon>Hyphomicrobiales</taxon>
        <taxon>Rhizobiaceae</taxon>
        <taxon>Liberibacter</taxon>
    </lineage>
</organism>
<comment type="catalytic activity">
    <reaction evidence="4">
        <text>N-terminal L-lysyl-[protein] + L-leucyl-tRNA(Leu) = N-terminal L-leucyl-L-lysyl-[protein] + tRNA(Leu) + H(+)</text>
        <dbReference type="Rhea" id="RHEA:12340"/>
        <dbReference type="Rhea" id="RHEA-COMP:9613"/>
        <dbReference type="Rhea" id="RHEA-COMP:9622"/>
        <dbReference type="Rhea" id="RHEA-COMP:12670"/>
        <dbReference type="Rhea" id="RHEA-COMP:12671"/>
        <dbReference type="ChEBI" id="CHEBI:15378"/>
        <dbReference type="ChEBI" id="CHEBI:65249"/>
        <dbReference type="ChEBI" id="CHEBI:78442"/>
        <dbReference type="ChEBI" id="CHEBI:78494"/>
        <dbReference type="ChEBI" id="CHEBI:133043"/>
        <dbReference type="EC" id="2.3.2.6"/>
    </reaction>
</comment>
<dbReference type="AlphaFoldDB" id="A0A3R7TIV4"/>
<evidence type="ECO:0000256" key="4">
    <source>
        <dbReference type="HAMAP-Rule" id="MF_00688"/>
    </source>
</evidence>
<name>A0A3R7TIV4_9HYPH</name>
<comment type="caution">
    <text evidence="5">The sequence shown here is derived from an EMBL/GenBank/DDBJ whole genome shotgun (WGS) entry which is preliminary data.</text>
</comment>
<accession>A0A3R7TIV4</accession>
<gene>
    <name evidence="4" type="primary">aat</name>
    <name evidence="5" type="ORF">C0030_005625</name>
</gene>
<dbReference type="Proteomes" id="UP000236895">
    <property type="component" value="Unassembled WGS sequence"/>
</dbReference>
<comment type="function">
    <text evidence="4">Functions in the N-end rule pathway of protein degradation where it conjugates Leu, Phe and, less efficiently, Met from aminoacyl-tRNAs to the N-termini of proteins containing an N-terminal arginine or lysine.</text>
</comment>
<protein>
    <recommendedName>
        <fullName evidence="4">Leucyl/phenylalanyl-tRNA--protein transferase</fullName>
        <ecNumber evidence="4">2.3.2.6</ecNumber>
    </recommendedName>
    <alternativeName>
        <fullName evidence="4">L/F-transferase</fullName>
    </alternativeName>
    <alternativeName>
        <fullName evidence="4">Leucyltransferase</fullName>
    </alternativeName>
    <alternativeName>
        <fullName evidence="4">Phenyalanyltransferase</fullName>
    </alternativeName>
</protein>
<dbReference type="SUPFAM" id="SSF55729">
    <property type="entry name" value="Acyl-CoA N-acyltransferases (Nat)"/>
    <property type="match status" value="1"/>
</dbReference>
<comment type="subcellular location">
    <subcellularLocation>
        <location evidence="4">Cytoplasm</location>
    </subcellularLocation>
</comment>
<reference evidence="5 6" key="1">
    <citation type="submission" date="2018-11" db="EMBL/GenBank/DDBJ databases">
        <title>Genome Analysis of Haplotype D of Candidatus Liberibacter Solanacearum.</title>
        <authorList>
            <person name="Katsir L."/>
            <person name="Ruan Z."/>
            <person name="Santos Garcia D."/>
            <person name="Piasezky A."/>
            <person name="Jiang J."/>
            <person name="Sela N."/>
            <person name="Freilich S."/>
            <person name="Bahar O."/>
        </authorList>
    </citation>
    <scope>NUCLEOTIDE SEQUENCE [LARGE SCALE GENOMIC DNA]</scope>
    <source>
        <strain evidence="6">haplotype D1</strain>
    </source>
</reference>
<dbReference type="HAMAP" id="MF_00688">
    <property type="entry name" value="Leu_Phe_trans"/>
    <property type="match status" value="1"/>
</dbReference>